<dbReference type="OrthoDB" id="3235083at2759"/>
<reference evidence="3" key="2">
    <citation type="journal article" date="2014" name="PLoS ONE">
        <title>Genome and Transcriptome Analysis of the Fungal Pathogen Fusarium oxysporum f. sp. cubense Causing Banana Vascular Wilt Disease.</title>
        <authorList>
            <person name="Guo L."/>
            <person name="Han L."/>
            <person name="Yang L."/>
            <person name="Zeng H."/>
            <person name="Fan D."/>
            <person name="Zhu Y."/>
            <person name="Feng Y."/>
            <person name="Wang G."/>
            <person name="Peng C."/>
            <person name="Jiang X."/>
            <person name="Zhou D."/>
            <person name="Ni P."/>
            <person name="Liang C."/>
            <person name="Liu L."/>
            <person name="Wang J."/>
            <person name="Mao C."/>
            <person name="Fang X."/>
            <person name="Peng M."/>
            <person name="Huang J."/>
        </authorList>
    </citation>
    <scope>NUCLEOTIDE SEQUENCE [LARGE SCALE GENOMIC DNA]</scope>
    <source>
        <strain evidence="3">race 1</strain>
    </source>
</reference>
<dbReference type="OMA" id="SWNWIEP"/>
<feature type="compositionally biased region" description="Polar residues" evidence="1">
    <location>
        <begin position="1256"/>
        <end position="1265"/>
    </location>
</feature>
<sequence length="1483" mass="163161">MAPNQSNLSDPKYGYDFVVATTQESINAGLVQYLINIARKQKYTYRFFLRHKSPDPTVEMDLDQLLDMSGGINPFDIPTNTDWQDQRLQKMRDIGLVCSIRIRPGIPPDCIVRVPGRGPQINLPKPIITFGETAKDTIFNMYCSDVSVIKNNIPSKVEEMGSWVWYSQLWGDPWYFQTQTDLVTSELDRNLNTPYFASNPEERDTLKLKLESISGTAFSLQQLLFDLQEAVPQGSSSRFFGLNDETALQLLKKNFTGIWSIFAKDHGEPVIGVTAVAQVPSASPLQVTALERWISPVVDARSPNDLKATTLNYLCAINGNQLPGPQSFSWNWIEPKDVSQSSGVTSIKRNTIAQYLLDKILPQARKSCIQTIASVDADGSSGQLQWVFGFRPGQEPTLAFKDTGPIVASLYYSYTARSWGETPNDYGQLILNSTYSCSVVLGDYKWDQSLPLYYKGGNTFTIIQRLLVMVEVLQGRSGAEQTGAKAMVVDKVLTDEYVVSVDQNGGLTSSPTTNSTATDKSQQINVGSVTGSFNVQELLQKVKDSSSEFANAQLQSIPFNNMQSFVFPGAKVFSFNNASFSDSSDLCCLITYVNPTDKSEGRKGSEASSPPKVIQLNEVPPEERGVITSSTEMMLNYVQGKLVEPEGKFRALQAANGTALLFSIDSSGVFNVIEETVAEIQTGWRATDLSSKTIDNRFPSGARVRQFDIGQSVMNENTISLAISVRSDGSDILFLSLLNSHSSTSEWIPNCSWTSFPFDAQDGPSSIHITDIYISETDQQQQYIIVDILRDPNSELKATSRYVVDPFSTSEPHWMPHILPFEVEEGTYQSCITTIFGKNASNVVYYTSCHIDYLADPTSWSAPVPVLRGIERITSFINLKDGGNTVFAAGGSQIQKLTQATHTESKFWCAQPIMLEASPQSSSISFNSYTTTINVRGQNGNLLMEREIVLTTEARTPVYIDGLYYILSTTPVTIPVDVSGQVIIIQATASIVGAIINVRLGLTEHIVDPMAISFNKMAKLSDKEALKNAQIRTNTVAGGVTGDSGTEKLVLSSVSDSDLETTVKNMKLLTDTYNKNRSRASQLSLGMVAPATTRMVVSQGNGRSGFSDSIAIAIGDLFNWLKTGVEKVVNFVKDTATGLWEFIVSVGSDAYAAVLNTVDAVVGAVEWVFDNIKTGVNKVLRYLEFLFDWDDIRRTKQVTHNLVRYHLTEMVSGIKTAKGEFDECMDEAQKAVAEWSGIKDWSGLGDAASKPPSGQMVDTTTEKQTPGSQMMMGHLKNQAGQITTQGAMPEPSQVQGLVDDMIAALEAEGAVFLRTFEQLQDLAKDYAKDWASFSAVVNQPIRLASNEKHTENFHLGVSRDIGRTIHICIFSGPAQNYFNSKKLKFLQAADTRKIAAVFDMVVVAPNFFCIFYHFDELREKPVSTDRTIAIVEETARMMACFARVSYTVAVLAPNPVAKAVAATSMSACHVVTAALEYTSSTMM</sequence>
<dbReference type="STRING" id="1229664.N4U8U3"/>
<feature type="region of interest" description="Disordered" evidence="1">
    <location>
        <begin position="1245"/>
        <end position="1265"/>
    </location>
</feature>
<name>N4U8U3_FUSC1</name>
<protein>
    <submittedName>
        <fullName evidence="2">Uncharacterized protein</fullName>
    </submittedName>
</protein>
<accession>N4U8U3</accession>
<dbReference type="EMBL" id="KB730103">
    <property type="protein sequence ID" value="ENH72268.1"/>
    <property type="molecule type" value="Genomic_DNA"/>
</dbReference>
<dbReference type="HOGENOM" id="CLU_002726_0_0_1"/>
<reference evidence="3" key="1">
    <citation type="submission" date="2012-09" db="EMBL/GenBank/DDBJ databases">
        <title>Genome sequencing and comparative transcriptomics of race 1 and race 4 of banana pathogen: Fusarium oxysporum f. sp. cubense.</title>
        <authorList>
            <person name="Fang X."/>
            <person name="Huang J."/>
        </authorList>
    </citation>
    <scope>NUCLEOTIDE SEQUENCE [LARGE SCALE GENOMIC DNA]</scope>
    <source>
        <strain evidence="3">race 1</strain>
    </source>
</reference>
<evidence type="ECO:0000313" key="3">
    <source>
        <dbReference type="Proteomes" id="UP000016928"/>
    </source>
</evidence>
<organism evidence="2 3">
    <name type="scientific">Fusarium oxysporum f. sp. cubense (strain race 1)</name>
    <name type="common">Panama disease fungus</name>
    <dbReference type="NCBI Taxonomy" id="1229664"/>
    <lineage>
        <taxon>Eukaryota</taxon>
        <taxon>Fungi</taxon>
        <taxon>Dikarya</taxon>
        <taxon>Ascomycota</taxon>
        <taxon>Pezizomycotina</taxon>
        <taxon>Sordariomycetes</taxon>
        <taxon>Hypocreomycetidae</taxon>
        <taxon>Hypocreales</taxon>
        <taxon>Nectriaceae</taxon>
        <taxon>Fusarium</taxon>
        <taxon>Fusarium oxysporum species complex</taxon>
    </lineage>
</organism>
<evidence type="ECO:0000313" key="2">
    <source>
        <dbReference type="EMBL" id="ENH72268.1"/>
    </source>
</evidence>
<proteinExistence type="predicted"/>
<dbReference type="VEuPathDB" id="FungiDB:FOC1_g10004506"/>
<gene>
    <name evidence="2" type="ORF">FOC1_g10004506</name>
</gene>
<evidence type="ECO:0000256" key="1">
    <source>
        <dbReference type="SAM" id="MobiDB-lite"/>
    </source>
</evidence>
<dbReference type="Proteomes" id="UP000016928">
    <property type="component" value="Unassembled WGS sequence"/>
</dbReference>